<sequence>MNNSSWARPGALTLVCALSLTLLTGCADGTAAKPSRPASPSASASPEVRALSQKKLDALALVDGDLPMYKVREAPTDQLFHGSWDDVQIRGNKECKPLVQVISLAPVGDAKAHVIRTAAEIPDVEPAADGGVPDLSLKDIMALDSTAVTLATYSGNDAEQAMKKVTDAVEECTRGYWGFYYTLPGEEETQILEVRDEKDAPAEGSDETIAFAVASPSVKQVGPPAVTHCQVVRHGNNVVSYMTMNMAGMLDGKPSKLDAAVVDYQSKKVTERLSRL</sequence>
<evidence type="ECO:0000256" key="1">
    <source>
        <dbReference type="SAM" id="SignalP"/>
    </source>
</evidence>
<proteinExistence type="predicted"/>
<reference evidence="2 3" key="1">
    <citation type="submission" date="2024-06" db="EMBL/GenBank/DDBJ databases">
        <title>The Natural Products Discovery Center: Release of the First 8490 Sequenced Strains for Exploring Actinobacteria Biosynthetic Diversity.</title>
        <authorList>
            <person name="Kalkreuter E."/>
            <person name="Kautsar S.A."/>
            <person name="Yang D."/>
            <person name="Bader C.D."/>
            <person name="Teijaro C.N."/>
            <person name="Fluegel L."/>
            <person name="Davis C.M."/>
            <person name="Simpson J.R."/>
            <person name="Lauterbach L."/>
            <person name="Steele A.D."/>
            <person name="Gui C."/>
            <person name="Meng S."/>
            <person name="Li G."/>
            <person name="Viehrig K."/>
            <person name="Ye F."/>
            <person name="Su P."/>
            <person name="Kiefer A.F."/>
            <person name="Nichols A."/>
            <person name="Cepeda A.J."/>
            <person name="Yan W."/>
            <person name="Fan B."/>
            <person name="Jiang Y."/>
            <person name="Adhikari A."/>
            <person name="Zheng C.-J."/>
            <person name="Schuster L."/>
            <person name="Cowan T.M."/>
            <person name="Smanski M.J."/>
            <person name="Chevrette M.G."/>
            <person name="De Carvalho L.P.S."/>
            <person name="Shen B."/>
        </authorList>
    </citation>
    <scope>NUCLEOTIDE SEQUENCE [LARGE SCALE GENOMIC DNA]</scope>
    <source>
        <strain evidence="2 3">NPDC038104</strain>
    </source>
</reference>
<evidence type="ECO:0000313" key="3">
    <source>
        <dbReference type="Proteomes" id="UP001550850"/>
    </source>
</evidence>
<dbReference type="RefSeq" id="WP_159105693.1">
    <property type="nucleotide sequence ID" value="NZ_BEVZ01000006.1"/>
</dbReference>
<comment type="caution">
    <text evidence="2">The sequence shown here is derived from an EMBL/GenBank/DDBJ whole genome shotgun (WGS) entry which is preliminary data.</text>
</comment>
<name>A0ABV2YJB3_9ACTN</name>
<dbReference type="Proteomes" id="UP001550850">
    <property type="component" value="Unassembled WGS sequence"/>
</dbReference>
<keyword evidence="1" id="KW-0732">Signal</keyword>
<evidence type="ECO:0008006" key="4">
    <source>
        <dbReference type="Google" id="ProtNLM"/>
    </source>
</evidence>
<feature type="signal peptide" evidence="1">
    <location>
        <begin position="1"/>
        <end position="27"/>
    </location>
</feature>
<gene>
    <name evidence="2" type="ORF">AB0E65_16625</name>
</gene>
<organism evidence="2 3">
    <name type="scientific">Streptomyces fragilis</name>
    <dbReference type="NCBI Taxonomy" id="67301"/>
    <lineage>
        <taxon>Bacteria</taxon>
        <taxon>Bacillati</taxon>
        <taxon>Actinomycetota</taxon>
        <taxon>Actinomycetes</taxon>
        <taxon>Kitasatosporales</taxon>
        <taxon>Streptomycetaceae</taxon>
        <taxon>Streptomyces</taxon>
    </lineage>
</organism>
<evidence type="ECO:0000313" key="2">
    <source>
        <dbReference type="EMBL" id="MEU3555821.1"/>
    </source>
</evidence>
<accession>A0ABV2YJB3</accession>
<keyword evidence="3" id="KW-1185">Reference proteome</keyword>
<feature type="chain" id="PRO_5047104705" description="Lipoprotein" evidence="1">
    <location>
        <begin position="28"/>
        <end position="276"/>
    </location>
</feature>
<protein>
    <recommendedName>
        <fullName evidence="4">Lipoprotein</fullName>
    </recommendedName>
</protein>
<dbReference type="EMBL" id="JBEZUR010000023">
    <property type="protein sequence ID" value="MEU3555821.1"/>
    <property type="molecule type" value="Genomic_DNA"/>
</dbReference>